<dbReference type="PANTHER" id="PTHR33627:SF1">
    <property type="entry name" value="TRANSPOSASE"/>
    <property type="match status" value="1"/>
</dbReference>
<dbReference type="STRING" id="1576369.SAMN05421753_1161"/>
<gene>
    <name evidence="2" type="ORF">SAMN05421753_1161</name>
</gene>
<organism evidence="2 3">
    <name type="scientific">Planctomicrobium piriforme</name>
    <dbReference type="NCBI Taxonomy" id="1576369"/>
    <lineage>
        <taxon>Bacteria</taxon>
        <taxon>Pseudomonadati</taxon>
        <taxon>Planctomycetota</taxon>
        <taxon>Planctomycetia</taxon>
        <taxon>Planctomycetales</taxon>
        <taxon>Planctomycetaceae</taxon>
        <taxon>Planctomicrobium</taxon>
    </lineage>
</organism>
<protein>
    <submittedName>
        <fullName evidence="2">DDE superfamily endonuclease</fullName>
    </submittedName>
</protein>
<dbReference type="AlphaFoldDB" id="A0A1I3P0E3"/>
<reference evidence="3" key="1">
    <citation type="submission" date="2016-10" db="EMBL/GenBank/DDBJ databases">
        <authorList>
            <person name="Varghese N."/>
            <person name="Submissions S."/>
        </authorList>
    </citation>
    <scope>NUCLEOTIDE SEQUENCE [LARGE SCALE GENOMIC DNA]</scope>
    <source>
        <strain evidence="3">DSM 26348</strain>
    </source>
</reference>
<proteinExistence type="predicted"/>
<sequence length="254" mass="28168">MDAKAIRSLMPELGEFLSRYAPLFGRDENQLHAMTIMQGLLAGGERRNVENMAEAAEGGVVRTLQKFIAQGVWKDAAVLSELRMHVVELLGDDDAVMILDETGFPKKGVKSVGVARQYSGTLGRIDNCQIGVFLNYCSRHGHTLLDRRLFLPESWTQDRDRCAAAGVPASVMFRTKPALAGEMVEQALREGVPFRWVAGDSVYGSNPTFLQTLRLLEKWYVMDLTSSTRAWTSAPVIRPVGRTTRLGGRPTQNQ</sequence>
<dbReference type="Proteomes" id="UP000199518">
    <property type="component" value="Unassembled WGS sequence"/>
</dbReference>
<keyword evidence="2" id="KW-0378">Hydrolase</keyword>
<accession>A0A1I3P0E3</accession>
<name>A0A1I3P0E3_9PLAN</name>
<dbReference type="NCBIfam" id="NF033540">
    <property type="entry name" value="transpos_IS701"/>
    <property type="match status" value="1"/>
</dbReference>
<evidence type="ECO:0000259" key="1">
    <source>
        <dbReference type="Pfam" id="PF13546"/>
    </source>
</evidence>
<keyword evidence="2" id="KW-0255">Endonuclease</keyword>
<keyword evidence="2" id="KW-0540">Nuclease</keyword>
<feature type="non-terminal residue" evidence="2">
    <location>
        <position position="254"/>
    </location>
</feature>
<dbReference type="EMBL" id="FOQD01000016">
    <property type="protein sequence ID" value="SFJ15014.1"/>
    <property type="molecule type" value="Genomic_DNA"/>
</dbReference>
<dbReference type="PANTHER" id="PTHR33627">
    <property type="entry name" value="TRANSPOSASE"/>
    <property type="match status" value="1"/>
</dbReference>
<evidence type="ECO:0000313" key="3">
    <source>
        <dbReference type="Proteomes" id="UP000199518"/>
    </source>
</evidence>
<evidence type="ECO:0000313" key="2">
    <source>
        <dbReference type="EMBL" id="SFJ15014.1"/>
    </source>
</evidence>
<feature type="domain" description="Transposase IS701-like DDE" evidence="1">
    <location>
        <begin position="21"/>
        <end position="251"/>
    </location>
</feature>
<dbReference type="InterPro" id="IPR039365">
    <property type="entry name" value="IS701-like"/>
</dbReference>
<dbReference type="InterPro" id="IPR038721">
    <property type="entry name" value="IS701-like_DDE_dom"/>
</dbReference>
<dbReference type="InterPro" id="IPR012337">
    <property type="entry name" value="RNaseH-like_sf"/>
</dbReference>
<dbReference type="GO" id="GO:0004519">
    <property type="term" value="F:endonuclease activity"/>
    <property type="evidence" value="ECO:0007669"/>
    <property type="project" value="UniProtKB-KW"/>
</dbReference>
<dbReference type="Pfam" id="PF13546">
    <property type="entry name" value="DDE_5"/>
    <property type="match status" value="1"/>
</dbReference>
<dbReference type="RefSeq" id="WP_175517660.1">
    <property type="nucleotide sequence ID" value="NZ_FOQD01000016.1"/>
</dbReference>
<dbReference type="SUPFAM" id="SSF53098">
    <property type="entry name" value="Ribonuclease H-like"/>
    <property type="match status" value="1"/>
</dbReference>
<keyword evidence="3" id="KW-1185">Reference proteome</keyword>